<dbReference type="AlphaFoldDB" id="A0A4R5MLR3"/>
<evidence type="ECO:0000256" key="11">
    <source>
        <dbReference type="ARBA" id="ARBA00023014"/>
    </source>
</evidence>
<dbReference type="RefSeq" id="WP_133262361.1">
    <property type="nucleotide sequence ID" value="NZ_SJCY01000004.1"/>
</dbReference>
<feature type="binding site" evidence="17">
    <location>
        <position position="61"/>
    </location>
    <ligand>
        <name>[4Fe-4S] cluster</name>
        <dbReference type="ChEBI" id="CHEBI:49883"/>
        <note>4Fe-4S-S-AdoMet</note>
    </ligand>
</feature>
<evidence type="ECO:0000256" key="8">
    <source>
        <dbReference type="ARBA" id="ARBA00022723"/>
    </source>
</evidence>
<evidence type="ECO:0000256" key="10">
    <source>
        <dbReference type="ARBA" id="ARBA00023004"/>
    </source>
</evidence>
<evidence type="ECO:0000256" key="15">
    <source>
        <dbReference type="PIRNR" id="PIRNR000167"/>
    </source>
</evidence>
<dbReference type="Pfam" id="PF04055">
    <property type="entry name" value="Radical_SAM"/>
    <property type="match status" value="1"/>
</dbReference>
<dbReference type="InterPro" id="IPR058240">
    <property type="entry name" value="rSAM_sf"/>
</dbReference>
<dbReference type="NCBIfam" id="TIGR00538">
    <property type="entry name" value="hemN"/>
    <property type="match status" value="1"/>
</dbReference>
<dbReference type="InterPro" id="IPR034505">
    <property type="entry name" value="Coproporphyrinogen-III_oxidase"/>
</dbReference>
<gene>
    <name evidence="19" type="primary">hemN</name>
    <name evidence="19" type="ORF">EZJ43_09000</name>
</gene>
<comment type="pathway">
    <text evidence="2 15">Porphyrin-containing compound metabolism; protoporphyrin-IX biosynthesis; protoporphyrinogen-IX from coproporphyrinogen-III (AdoMet route): step 1/1.</text>
</comment>
<evidence type="ECO:0000256" key="12">
    <source>
        <dbReference type="ARBA" id="ARBA00023244"/>
    </source>
</evidence>
<dbReference type="InterPro" id="IPR023404">
    <property type="entry name" value="rSAM_horseshoe"/>
</dbReference>
<feature type="binding site" evidence="17">
    <location>
        <position position="68"/>
    </location>
    <ligand>
        <name>[4Fe-4S] cluster</name>
        <dbReference type="ChEBI" id="CHEBI:49883"/>
        <note>4Fe-4S-S-AdoMet</note>
    </ligand>
</feature>
<dbReference type="PANTHER" id="PTHR13932">
    <property type="entry name" value="COPROPORPHYRINIGEN III OXIDASE"/>
    <property type="match status" value="1"/>
</dbReference>
<evidence type="ECO:0000256" key="6">
    <source>
        <dbReference type="ARBA" id="ARBA00022490"/>
    </source>
</evidence>
<comment type="catalytic activity">
    <reaction evidence="14 15">
        <text>coproporphyrinogen III + 2 S-adenosyl-L-methionine = protoporphyrinogen IX + 2 5'-deoxyadenosine + 2 L-methionine + 2 CO2</text>
        <dbReference type="Rhea" id="RHEA:15425"/>
        <dbReference type="ChEBI" id="CHEBI:16526"/>
        <dbReference type="ChEBI" id="CHEBI:17319"/>
        <dbReference type="ChEBI" id="CHEBI:57307"/>
        <dbReference type="ChEBI" id="CHEBI:57309"/>
        <dbReference type="ChEBI" id="CHEBI:57844"/>
        <dbReference type="ChEBI" id="CHEBI:59789"/>
        <dbReference type="EC" id="1.3.98.3"/>
    </reaction>
</comment>
<dbReference type="Proteomes" id="UP000295668">
    <property type="component" value="Unassembled WGS sequence"/>
</dbReference>
<dbReference type="PANTHER" id="PTHR13932:SF6">
    <property type="entry name" value="OXYGEN-INDEPENDENT COPROPORPHYRINOGEN III OXIDASE"/>
    <property type="match status" value="1"/>
</dbReference>
<evidence type="ECO:0000256" key="5">
    <source>
        <dbReference type="ARBA" id="ARBA00022485"/>
    </source>
</evidence>
<feature type="binding site" evidence="16">
    <location>
        <position position="209"/>
    </location>
    <ligand>
        <name>S-adenosyl-L-methionine</name>
        <dbReference type="ChEBI" id="CHEBI:59789"/>
        <label>2</label>
    </ligand>
</feature>
<proteinExistence type="inferred from homology"/>
<evidence type="ECO:0000256" key="7">
    <source>
        <dbReference type="ARBA" id="ARBA00022691"/>
    </source>
</evidence>
<feature type="binding site" evidence="16">
    <location>
        <position position="55"/>
    </location>
    <ligand>
        <name>S-adenosyl-L-methionine</name>
        <dbReference type="ChEBI" id="CHEBI:59789"/>
        <label>1</label>
    </ligand>
</feature>
<evidence type="ECO:0000313" key="20">
    <source>
        <dbReference type="Proteomes" id="UP000295668"/>
    </source>
</evidence>
<comment type="cofactor">
    <cofactor evidence="15 17">
        <name>[4Fe-4S] cluster</name>
        <dbReference type="ChEBI" id="CHEBI:49883"/>
    </cofactor>
    <text evidence="15 17">Binds 1 [4Fe-4S] cluster. The cluster is coordinated with 3 cysteines and an exchangeable S-adenosyl-L-methionine.</text>
</comment>
<keyword evidence="6 15" id="KW-0963">Cytoplasm</keyword>
<feature type="binding site" evidence="16">
    <location>
        <begin position="113"/>
        <end position="114"/>
    </location>
    <ligand>
        <name>S-adenosyl-L-methionine</name>
        <dbReference type="ChEBI" id="CHEBI:59789"/>
        <label>2</label>
    </ligand>
</feature>
<dbReference type="InterPro" id="IPR004558">
    <property type="entry name" value="Coprogen_oxidase_HemN"/>
</dbReference>
<evidence type="ECO:0000313" key="19">
    <source>
        <dbReference type="EMBL" id="TDG36631.1"/>
    </source>
</evidence>
<comment type="caution">
    <text evidence="19">The sequence shown here is derived from an EMBL/GenBank/DDBJ whole genome shotgun (WGS) entry which is preliminary data.</text>
</comment>
<name>A0A4R5MLR3_9SPHI</name>
<evidence type="ECO:0000256" key="2">
    <source>
        <dbReference type="ARBA" id="ARBA00004785"/>
    </source>
</evidence>
<dbReference type="GO" id="GO:0051989">
    <property type="term" value="F:coproporphyrinogen dehydrogenase activity"/>
    <property type="evidence" value="ECO:0007669"/>
    <property type="project" value="UniProtKB-EC"/>
</dbReference>
<evidence type="ECO:0000256" key="3">
    <source>
        <dbReference type="ARBA" id="ARBA00005493"/>
    </source>
</evidence>
<dbReference type="PIRSF" id="PIRSF000167">
    <property type="entry name" value="HemN"/>
    <property type="match status" value="1"/>
</dbReference>
<feature type="binding site" evidence="17">
    <location>
        <position position="65"/>
    </location>
    <ligand>
        <name>[4Fe-4S] cluster</name>
        <dbReference type="ChEBI" id="CHEBI:49883"/>
        <note>4Fe-4S-S-AdoMet</note>
    </ligand>
</feature>
<comment type="subunit">
    <text evidence="4">Monomer.</text>
</comment>
<feature type="domain" description="Radical SAM core" evidence="18">
    <location>
        <begin position="46"/>
        <end position="279"/>
    </location>
</feature>
<dbReference type="GO" id="GO:0004109">
    <property type="term" value="F:coproporphyrinogen oxidase activity"/>
    <property type="evidence" value="ECO:0007669"/>
    <property type="project" value="InterPro"/>
</dbReference>
<reference evidence="19 20" key="1">
    <citation type="submission" date="2019-02" db="EMBL/GenBank/DDBJ databases">
        <title>Pedobacter sp. nov., a novel speices isolated from soil of pinguins habitat in Antarcitica.</title>
        <authorList>
            <person name="He R.-H."/>
        </authorList>
    </citation>
    <scope>NUCLEOTIDE SEQUENCE [LARGE SCALE GENOMIC DNA]</scope>
    <source>
        <strain evidence="19 20">E01020</strain>
    </source>
</reference>
<accession>A0A4R5MLR3</accession>
<dbReference type="UniPathway" id="UPA00251">
    <property type="reaction ID" value="UER00323"/>
</dbReference>
<keyword evidence="12 15" id="KW-0627">Porphyrin biosynthesis</keyword>
<keyword evidence="20" id="KW-1185">Reference proteome</keyword>
<sequence length="448" mass="51177">MDTETLLEKYNVVAPRYTSYPTVPYWDNELFTKEDWLENFKKTYVAHKSEGISLYIHLPFCENLCTYCGCNKRITKNHGVEKPYIQAVLKEWAMYIAILGEKPKLKELHLGGGTPTFFSAENLEILINGITAHAEMVSDAEFSFEAHPANTTAAHLSVLYSLGFKRLSLGIQDFDPHVQFLINRFQTPEQVDEVVKEARRIGYTSINFDLIYGLPGQNLTNLGKTIAQSILLQPDRIAYYSYAHVPWLKAGQRHYSEKDIPVGNEKFALYKLGRQLFIDAGYEDVGMDHFALKSDSLYLASAEQKLHRNFMGYTDQHTHLLLGLGVSAISDSWNAFAQNSKVVETYIDKVENGILPVEKGHILTENDLEIREHILNLMCRAHTVYKNGIPKHIKSRLEPLLADKLIVFDDFRVDITEIGKSFLRNVCMVFDEKLWLKQPQTQLFSSAV</sequence>
<dbReference type="Gene3D" id="1.10.10.920">
    <property type="match status" value="1"/>
</dbReference>
<dbReference type="PROSITE" id="PS51918">
    <property type="entry name" value="RADICAL_SAM"/>
    <property type="match status" value="1"/>
</dbReference>
<dbReference type="InterPro" id="IPR006638">
    <property type="entry name" value="Elp3/MiaA/NifB-like_rSAM"/>
</dbReference>
<keyword evidence="10 15" id="KW-0408">Iron</keyword>
<dbReference type="OrthoDB" id="9808022at2"/>
<evidence type="ECO:0000256" key="14">
    <source>
        <dbReference type="ARBA" id="ARBA00048321"/>
    </source>
</evidence>
<evidence type="ECO:0000259" key="18">
    <source>
        <dbReference type="PROSITE" id="PS51918"/>
    </source>
</evidence>
<dbReference type="SFLD" id="SFLDS00029">
    <property type="entry name" value="Radical_SAM"/>
    <property type="match status" value="1"/>
</dbReference>
<comment type="similarity">
    <text evidence="3 15">Belongs to the anaerobic coproporphyrinogen-III oxidase family.</text>
</comment>
<feature type="binding site" evidence="16">
    <location>
        <begin position="67"/>
        <end position="69"/>
    </location>
    <ligand>
        <name>S-adenosyl-L-methionine</name>
        <dbReference type="ChEBI" id="CHEBI:59789"/>
        <label>2</label>
    </ligand>
</feature>
<evidence type="ECO:0000256" key="1">
    <source>
        <dbReference type="ARBA" id="ARBA00004496"/>
    </source>
</evidence>
<dbReference type="SFLD" id="SFLDG01065">
    <property type="entry name" value="anaerobic_coproporphyrinogen-I"/>
    <property type="match status" value="1"/>
</dbReference>
<dbReference type="GO" id="GO:0005737">
    <property type="term" value="C:cytoplasm"/>
    <property type="evidence" value="ECO:0007669"/>
    <property type="project" value="UniProtKB-SubCell"/>
</dbReference>
<dbReference type="GO" id="GO:0006782">
    <property type="term" value="P:protoporphyrinogen IX biosynthetic process"/>
    <property type="evidence" value="ECO:0007669"/>
    <property type="project" value="UniProtKB-UniPathway"/>
</dbReference>
<keyword evidence="9 15" id="KW-0560">Oxidoreductase</keyword>
<comment type="subcellular location">
    <subcellularLocation>
        <location evidence="1 15">Cytoplasm</location>
    </subcellularLocation>
</comment>
<dbReference type="GO" id="GO:0051539">
    <property type="term" value="F:4 iron, 4 sulfur cluster binding"/>
    <property type="evidence" value="ECO:0007669"/>
    <property type="project" value="UniProtKB-KW"/>
</dbReference>
<dbReference type="GO" id="GO:0046872">
    <property type="term" value="F:metal ion binding"/>
    <property type="evidence" value="ECO:0007669"/>
    <property type="project" value="UniProtKB-KW"/>
</dbReference>
<keyword evidence="11 15" id="KW-0411">Iron-sulfur</keyword>
<feature type="binding site" evidence="16">
    <location>
        <position position="112"/>
    </location>
    <ligand>
        <name>S-adenosyl-L-methionine</name>
        <dbReference type="ChEBI" id="CHEBI:59789"/>
        <label>1</label>
    </ligand>
</feature>
<protein>
    <recommendedName>
        <fullName evidence="15">Coproporphyrinogen-III oxidase</fullName>
        <ecNumber evidence="15">1.3.98.3</ecNumber>
    </recommendedName>
</protein>
<evidence type="ECO:0000256" key="4">
    <source>
        <dbReference type="ARBA" id="ARBA00011245"/>
    </source>
</evidence>
<dbReference type="EMBL" id="SJCY01000004">
    <property type="protein sequence ID" value="TDG36631.1"/>
    <property type="molecule type" value="Genomic_DNA"/>
</dbReference>
<feature type="binding site" evidence="16">
    <location>
        <position position="184"/>
    </location>
    <ligand>
        <name>S-adenosyl-L-methionine</name>
        <dbReference type="ChEBI" id="CHEBI:59789"/>
        <label>2</label>
    </ligand>
</feature>
<dbReference type="EC" id="1.3.98.3" evidence="15"/>
<keyword evidence="5 15" id="KW-0004">4Fe-4S</keyword>
<feature type="binding site" evidence="16">
    <location>
        <position position="172"/>
    </location>
    <ligand>
        <name>S-adenosyl-L-methionine</name>
        <dbReference type="ChEBI" id="CHEBI:59789"/>
        <label>2</label>
    </ligand>
</feature>
<evidence type="ECO:0000256" key="13">
    <source>
        <dbReference type="ARBA" id="ARBA00024295"/>
    </source>
</evidence>
<keyword evidence="8 15" id="KW-0479">Metal-binding</keyword>
<feature type="binding site" evidence="16">
    <location>
        <position position="145"/>
    </location>
    <ligand>
        <name>S-adenosyl-L-methionine</name>
        <dbReference type="ChEBI" id="CHEBI:59789"/>
        <label>1</label>
    </ligand>
</feature>
<dbReference type="SUPFAM" id="SSF102114">
    <property type="entry name" value="Radical SAM enzymes"/>
    <property type="match status" value="1"/>
</dbReference>
<evidence type="ECO:0000256" key="17">
    <source>
        <dbReference type="PIRSR" id="PIRSR000167-2"/>
    </source>
</evidence>
<feature type="binding site" evidence="16">
    <location>
        <position position="329"/>
    </location>
    <ligand>
        <name>S-adenosyl-L-methionine</name>
        <dbReference type="ChEBI" id="CHEBI:59789"/>
        <label>1</label>
    </ligand>
</feature>
<keyword evidence="7 15" id="KW-0949">S-adenosyl-L-methionine</keyword>
<comment type="function">
    <text evidence="13">Involved in the heme biosynthesis. Catalyzes the anaerobic oxidative decarboxylation of propionate groups of rings A and B of coproporphyrinogen III to yield the vinyl groups in protoporphyrinogen IX.</text>
</comment>
<feature type="binding site" evidence="16">
    <location>
        <position position="243"/>
    </location>
    <ligand>
        <name>S-adenosyl-L-methionine</name>
        <dbReference type="ChEBI" id="CHEBI:59789"/>
        <label>2</label>
    </ligand>
</feature>
<dbReference type="Gene3D" id="3.80.30.20">
    <property type="entry name" value="tm_1862 like domain"/>
    <property type="match status" value="1"/>
</dbReference>
<dbReference type="SMART" id="SM00729">
    <property type="entry name" value="Elp3"/>
    <property type="match status" value="1"/>
</dbReference>
<organism evidence="19 20">
    <name type="scientific">Pedobacter changchengzhani</name>
    <dbReference type="NCBI Taxonomy" id="2529274"/>
    <lineage>
        <taxon>Bacteria</taxon>
        <taxon>Pseudomonadati</taxon>
        <taxon>Bacteroidota</taxon>
        <taxon>Sphingobacteriia</taxon>
        <taxon>Sphingobacteriales</taxon>
        <taxon>Sphingobacteriaceae</taxon>
        <taxon>Pedobacter</taxon>
    </lineage>
</organism>
<evidence type="ECO:0000256" key="9">
    <source>
        <dbReference type="ARBA" id="ARBA00023002"/>
    </source>
</evidence>
<evidence type="ECO:0000256" key="16">
    <source>
        <dbReference type="PIRSR" id="PIRSR000167-1"/>
    </source>
</evidence>
<dbReference type="InterPro" id="IPR007197">
    <property type="entry name" value="rSAM"/>
</dbReference>